<sequence>MANLNMKKIITLNLFLLVTLLSVISCKNKKKETPATAHKDTTLAIDTSFLDDKNYVYQNILDTRHVKMINRRTNDTSVDNNIYTDSSYSRKYVELTVAQKLQLIGPFIGKTLDVKPKFARDLMSAYFISKQKKIGDLQPIIVWITGDDYGSLSMIILNKLHQPIDGYNLDGGMQPGPEDIGDSLMKFDLKSYSKLRNREITTVRMEETDYKDTTKKDIQIDSNVFKTLIQTDGSFNTKQTVKQHFVTQENKISIE</sequence>
<accession>A0ABP7R919</accession>
<gene>
    <name evidence="1" type="ORF">GCM10022210_54920</name>
</gene>
<keyword evidence="2" id="KW-1185">Reference proteome</keyword>
<comment type="caution">
    <text evidence="1">The sequence shown here is derived from an EMBL/GenBank/DDBJ whole genome shotgun (WGS) entry which is preliminary data.</text>
</comment>
<evidence type="ECO:0000313" key="1">
    <source>
        <dbReference type="EMBL" id="GAA3993823.1"/>
    </source>
</evidence>
<dbReference type="EMBL" id="BAAAZC010000052">
    <property type="protein sequence ID" value="GAA3993823.1"/>
    <property type="molecule type" value="Genomic_DNA"/>
</dbReference>
<proteinExistence type="predicted"/>
<organism evidence="1 2">
    <name type="scientific">Mucilaginibacter dorajii</name>
    <dbReference type="NCBI Taxonomy" id="692994"/>
    <lineage>
        <taxon>Bacteria</taxon>
        <taxon>Pseudomonadati</taxon>
        <taxon>Bacteroidota</taxon>
        <taxon>Sphingobacteriia</taxon>
        <taxon>Sphingobacteriales</taxon>
        <taxon>Sphingobacteriaceae</taxon>
        <taxon>Mucilaginibacter</taxon>
    </lineage>
</organism>
<dbReference type="Proteomes" id="UP001500742">
    <property type="component" value="Unassembled WGS sequence"/>
</dbReference>
<evidence type="ECO:0008006" key="3">
    <source>
        <dbReference type="Google" id="ProtNLM"/>
    </source>
</evidence>
<dbReference type="PROSITE" id="PS51257">
    <property type="entry name" value="PROKAR_LIPOPROTEIN"/>
    <property type="match status" value="1"/>
</dbReference>
<evidence type="ECO:0000313" key="2">
    <source>
        <dbReference type="Proteomes" id="UP001500742"/>
    </source>
</evidence>
<protein>
    <recommendedName>
        <fullName evidence="3">Lipoprotein</fullName>
    </recommendedName>
</protein>
<name>A0ABP7R919_9SPHI</name>
<reference evidence="2" key="1">
    <citation type="journal article" date="2019" name="Int. J. Syst. Evol. Microbiol.">
        <title>The Global Catalogue of Microorganisms (GCM) 10K type strain sequencing project: providing services to taxonomists for standard genome sequencing and annotation.</title>
        <authorList>
            <consortium name="The Broad Institute Genomics Platform"/>
            <consortium name="The Broad Institute Genome Sequencing Center for Infectious Disease"/>
            <person name="Wu L."/>
            <person name="Ma J."/>
        </authorList>
    </citation>
    <scope>NUCLEOTIDE SEQUENCE [LARGE SCALE GENOMIC DNA]</scope>
    <source>
        <strain evidence="2">JCM 16601</strain>
    </source>
</reference>